<dbReference type="PRINTS" id="PR01415">
    <property type="entry name" value="ANKYRIN"/>
</dbReference>
<proteinExistence type="predicted"/>
<keyword evidence="1" id="KW-0040">ANK repeat</keyword>
<reference evidence="2 3" key="1">
    <citation type="journal article" date="2017" name="Biotechnol. Biofuels">
        <title>Differential beta-glucosidase expression as a function of carbon source availability in Talaromyces amestolkiae: a genomic and proteomic approach.</title>
        <authorList>
            <person name="de Eugenio L.I."/>
            <person name="Mendez-Liter J.A."/>
            <person name="Nieto-Dominguez M."/>
            <person name="Alonso L."/>
            <person name="Gil-Munoz J."/>
            <person name="Barriuso J."/>
            <person name="Prieto A."/>
            <person name="Martinez M.J."/>
        </authorList>
    </citation>
    <scope>NUCLEOTIDE SEQUENCE [LARGE SCALE GENOMIC DNA]</scope>
    <source>
        <strain evidence="2 3">CIB</strain>
    </source>
</reference>
<feature type="repeat" description="ANK" evidence="1">
    <location>
        <begin position="384"/>
        <end position="416"/>
    </location>
</feature>
<dbReference type="EMBL" id="MIKG01000010">
    <property type="protein sequence ID" value="RAO69914.1"/>
    <property type="molecule type" value="Genomic_DNA"/>
</dbReference>
<dbReference type="GO" id="GO:0003824">
    <property type="term" value="F:catalytic activity"/>
    <property type="evidence" value="ECO:0007669"/>
    <property type="project" value="InterPro"/>
</dbReference>
<dbReference type="PANTHER" id="PTHR46082:SF11">
    <property type="entry name" value="AAA+ ATPASE DOMAIN-CONTAINING PROTEIN-RELATED"/>
    <property type="match status" value="1"/>
</dbReference>
<accession>A0A364L2A2</accession>
<evidence type="ECO:0000256" key="1">
    <source>
        <dbReference type="PROSITE-ProRule" id="PRU00023"/>
    </source>
</evidence>
<dbReference type="SMART" id="SM00248">
    <property type="entry name" value="ANK"/>
    <property type="match status" value="5"/>
</dbReference>
<dbReference type="InterPro" id="IPR053137">
    <property type="entry name" value="NLR-like"/>
</dbReference>
<dbReference type="SUPFAM" id="SSF53167">
    <property type="entry name" value="Purine and uridine phosphorylases"/>
    <property type="match status" value="1"/>
</dbReference>
<dbReference type="PROSITE" id="PS50088">
    <property type="entry name" value="ANK_REPEAT"/>
    <property type="match status" value="5"/>
</dbReference>
<dbReference type="Gene3D" id="3.40.50.1580">
    <property type="entry name" value="Nucleoside phosphorylase domain"/>
    <property type="match status" value="1"/>
</dbReference>
<name>A0A364L2A2_TALAM</name>
<feature type="repeat" description="ANK" evidence="1">
    <location>
        <begin position="422"/>
        <end position="449"/>
    </location>
</feature>
<dbReference type="RefSeq" id="XP_040734430.1">
    <property type="nucleotide sequence ID" value="XM_040878455.1"/>
</dbReference>
<dbReference type="Gene3D" id="1.25.40.20">
    <property type="entry name" value="Ankyrin repeat-containing domain"/>
    <property type="match status" value="1"/>
</dbReference>
<dbReference type="PANTHER" id="PTHR46082">
    <property type="entry name" value="ATP/GTP-BINDING PROTEIN-RELATED"/>
    <property type="match status" value="1"/>
</dbReference>
<organism evidence="2 3">
    <name type="scientific">Talaromyces amestolkiae</name>
    <dbReference type="NCBI Taxonomy" id="1196081"/>
    <lineage>
        <taxon>Eukaryota</taxon>
        <taxon>Fungi</taxon>
        <taxon>Dikarya</taxon>
        <taxon>Ascomycota</taxon>
        <taxon>Pezizomycotina</taxon>
        <taxon>Eurotiomycetes</taxon>
        <taxon>Eurotiomycetidae</taxon>
        <taxon>Eurotiales</taxon>
        <taxon>Trichocomaceae</taxon>
        <taxon>Talaromyces</taxon>
        <taxon>Talaromyces sect. Talaromyces</taxon>
    </lineage>
</organism>
<dbReference type="InterPro" id="IPR036770">
    <property type="entry name" value="Ankyrin_rpt-contain_sf"/>
</dbReference>
<dbReference type="STRING" id="1196081.A0A364L2A2"/>
<feature type="repeat" description="ANK" evidence="1">
    <location>
        <begin position="350"/>
        <end position="375"/>
    </location>
</feature>
<protein>
    <submittedName>
        <fullName evidence="2">Uncharacterized protein</fullName>
    </submittedName>
</protein>
<feature type="repeat" description="ANK" evidence="1">
    <location>
        <begin position="450"/>
        <end position="482"/>
    </location>
</feature>
<dbReference type="PROSITE" id="PS50297">
    <property type="entry name" value="ANK_REP_REGION"/>
    <property type="match status" value="5"/>
</dbReference>
<dbReference type="Pfam" id="PF13637">
    <property type="entry name" value="Ank_4"/>
    <property type="match status" value="1"/>
</dbReference>
<dbReference type="SUPFAM" id="SSF48403">
    <property type="entry name" value="Ankyrin repeat"/>
    <property type="match status" value="1"/>
</dbReference>
<dbReference type="GO" id="GO:0009116">
    <property type="term" value="P:nucleoside metabolic process"/>
    <property type="evidence" value="ECO:0007669"/>
    <property type="project" value="InterPro"/>
</dbReference>
<dbReference type="AlphaFoldDB" id="A0A364L2A2"/>
<dbReference type="InterPro" id="IPR002110">
    <property type="entry name" value="Ankyrin_rpt"/>
</dbReference>
<evidence type="ECO:0000313" key="2">
    <source>
        <dbReference type="EMBL" id="RAO69914.1"/>
    </source>
</evidence>
<dbReference type="InterPro" id="IPR035994">
    <property type="entry name" value="Nucleoside_phosphorylase_sf"/>
</dbReference>
<dbReference type="OrthoDB" id="1577640at2759"/>
<gene>
    <name evidence="2" type="ORF">BHQ10_005926</name>
</gene>
<dbReference type="Pfam" id="PF12796">
    <property type="entry name" value="Ank_2"/>
    <property type="match status" value="2"/>
</dbReference>
<evidence type="ECO:0000313" key="3">
    <source>
        <dbReference type="Proteomes" id="UP000249363"/>
    </source>
</evidence>
<feature type="repeat" description="ANK" evidence="1">
    <location>
        <begin position="484"/>
        <end position="516"/>
    </location>
</feature>
<comment type="caution">
    <text evidence="2">The sequence shown here is derived from an EMBL/GenBank/DDBJ whole genome shotgun (WGS) entry which is preliminary data.</text>
</comment>
<dbReference type="Proteomes" id="UP000249363">
    <property type="component" value="Unassembled WGS sequence"/>
</dbReference>
<sequence length="544" mass="58257">MSTGRTASEYTVGWICALPLEMAAAKAMLDEIHPKLPQASNDQNSYCLGSINGHNIAIACLPSGVHGTTSAATVASSMLHTFPSIRFGLMVGIGGGVPGRYSDKNDPIRLGDIVVSKPTNSSGGVLQYDLGKSMGNGLFQRTGSLNKPPQVLLTAVSELQADHLMGLTQIPTFLSQIAQKYPSMKSFSFPGQAFDELFDADYEHVSTGSACQNCDKQRLVAQPQRKTTEPRVHYGIIASGNQLIRNAKMRDILAQEDPGILCFEMEAAGLMDQFPCLVIRGISDYTDSHKSDVWQPYAASVAAAYAKELLSVISARQIWKATPAQETISTQPPQAQQNPLLQLAGMSVLGPSTPLHEAISRGQKDLVKDLLEKGVPNINAQDSRGYTPLHTAIEQDDLESAKALIDKGASTSRSNVMVQPVLKYAVALGNEDMVRLLLDNGAHVDERDAIGYTPLVSAAATGNETLLKLLIERGADLNARGATRGSTAMHQAAQSGHAGIVRLLLRAGAKPDVRNLSGRTPLQIATGLRKENVKKVFAEEGVVR</sequence>
<dbReference type="GeneID" id="63795142"/>
<keyword evidence="3" id="KW-1185">Reference proteome</keyword>